<dbReference type="PATRIC" id="fig|512763.3.peg.596"/>
<dbReference type="EMBL" id="CP012643">
    <property type="protein sequence ID" value="ALI98082.1"/>
    <property type="molecule type" value="Genomic_DNA"/>
</dbReference>
<dbReference type="STRING" id="512763.DC20_02695"/>
<dbReference type="RefSeq" id="WP_062542415.1">
    <property type="nucleotide sequence ID" value="NZ_CP012643.1"/>
</dbReference>
<organism evidence="1 2">
    <name type="scientific">Rufibacter tibetensis</name>
    <dbReference type="NCBI Taxonomy" id="512763"/>
    <lineage>
        <taxon>Bacteria</taxon>
        <taxon>Pseudomonadati</taxon>
        <taxon>Bacteroidota</taxon>
        <taxon>Cytophagia</taxon>
        <taxon>Cytophagales</taxon>
        <taxon>Hymenobacteraceae</taxon>
        <taxon>Rufibacter</taxon>
    </lineage>
</organism>
<dbReference type="Gene3D" id="3.40.630.40">
    <property type="entry name" value="Zn-dependent exopeptidases"/>
    <property type="match status" value="1"/>
</dbReference>
<dbReference type="AlphaFoldDB" id="A0A0P0CGA8"/>
<dbReference type="SUPFAM" id="SSF53187">
    <property type="entry name" value="Zn-dependent exopeptidases"/>
    <property type="match status" value="1"/>
</dbReference>
<protein>
    <recommendedName>
        <fullName evidence="3">N-formylglutamate amidohydrolase</fullName>
    </recommendedName>
</protein>
<keyword evidence="2" id="KW-1185">Reference proteome</keyword>
<dbReference type="OrthoDB" id="8716700at2"/>
<dbReference type="Pfam" id="PF05013">
    <property type="entry name" value="FGase"/>
    <property type="match status" value="1"/>
</dbReference>
<proteinExistence type="predicted"/>
<name>A0A0P0CGA8_9BACT</name>
<accession>A0A0P0CGA8</accession>
<evidence type="ECO:0000313" key="2">
    <source>
        <dbReference type="Proteomes" id="UP000061382"/>
    </source>
</evidence>
<sequence length="247" mass="29147">MKQLILHIPHSSTNIPLKDGYLVDDEFLEAEMLKLTDWHTDDLFQSEEDISIIANFSRVFCDPERFSDDEQEVMAKVGMGVLYERSDAGQIIRRVTPELRERILNQYYWKHHQQLNEAVRSQLGKYGQTLIIDCHSYPDTPLLRDLHQETGRPDFNIGTDPYHTPQSLIDFSIEFFKNKGYSLGVDWPYKGSIVPMEYYQKDKRVQTIMLEVNRKLYLKEPSNNKSKKYMETKEVVMDYLQEIKINL</sequence>
<dbReference type="Proteomes" id="UP000061382">
    <property type="component" value="Chromosome"/>
</dbReference>
<evidence type="ECO:0008006" key="3">
    <source>
        <dbReference type="Google" id="ProtNLM"/>
    </source>
</evidence>
<reference evidence="1 2" key="1">
    <citation type="submission" date="2015-08" db="EMBL/GenBank/DDBJ databases">
        <title>Complete genome sequence of Rufibacter tibetensis strain 1351t, a radiation-resistant bacterium from tibet plateau.</title>
        <authorList>
            <person name="Dai J."/>
        </authorList>
    </citation>
    <scope>NUCLEOTIDE SEQUENCE [LARGE SCALE GENOMIC DNA]</scope>
    <source>
        <strain evidence="1 2">1351</strain>
    </source>
</reference>
<dbReference type="KEGG" id="rti:DC20_02695"/>
<evidence type="ECO:0000313" key="1">
    <source>
        <dbReference type="EMBL" id="ALI98082.1"/>
    </source>
</evidence>
<gene>
    <name evidence="1" type="ORF">DC20_02695</name>
</gene>
<dbReference type="InterPro" id="IPR007709">
    <property type="entry name" value="N-FG_amidohydro"/>
</dbReference>